<feature type="compositionally biased region" description="Basic and acidic residues" evidence="1">
    <location>
        <begin position="400"/>
        <end position="416"/>
    </location>
</feature>
<dbReference type="InterPro" id="IPR029058">
    <property type="entry name" value="AB_hydrolase_fold"/>
</dbReference>
<dbReference type="Proteomes" id="UP000829494">
    <property type="component" value="Chromosome"/>
</dbReference>
<dbReference type="Gene3D" id="3.40.50.1820">
    <property type="entry name" value="alpha/beta hydrolase"/>
    <property type="match status" value="1"/>
</dbReference>
<evidence type="ECO:0000256" key="2">
    <source>
        <dbReference type="SAM" id="Phobius"/>
    </source>
</evidence>
<evidence type="ECO:0000313" key="3">
    <source>
        <dbReference type="EMBL" id="UNZ03573.1"/>
    </source>
</evidence>
<keyword evidence="4" id="KW-1185">Reference proteome</keyword>
<organism evidence="3 4">
    <name type="scientific">Streptomyces rimosus subsp. rimosus</name>
    <dbReference type="NCBI Taxonomy" id="132474"/>
    <lineage>
        <taxon>Bacteria</taxon>
        <taxon>Bacillati</taxon>
        <taxon>Actinomycetota</taxon>
        <taxon>Actinomycetes</taxon>
        <taxon>Kitasatosporales</taxon>
        <taxon>Streptomycetaceae</taxon>
        <taxon>Streptomyces</taxon>
    </lineage>
</organism>
<feature type="transmembrane region" description="Helical" evidence="2">
    <location>
        <begin position="6"/>
        <end position="27"/>
    </location>
</feature>
<dbReference type="EC" id="3.2.1.8" evidence="3"/>
<dbReference type="PANTHER" id="PTHR48098">
    <property type="entry name" value="ENTEROCHELIN ESTERASE-RELATED"/>
    <property type="match status" value="1"/>
</dbReference>
<dbReference type="InterPro" id="IPR050583">
    <property type="entry name" value="Mycobacterial_A85_antigen"/>
</dbReference>
<dbReference type="GO" id="GO:0031176">
    <property type="term" value="F:endo-1,4-beta-xylanase activity"/>
    <property type="evidence" value="ECO:0007669"/>
    <property type="project" value="UniProtKB-EC"/>
</dbReference>
<sequence>MSLTGTPFFLTVIALLVVAVVLPFALWSRVRGPKPVRAVARLGMLLFAQVTAITLVFVMVNNANSLYDNWDDLLGTSDHVEAAKDLGPDGLGGLKTKDEPKQLVQFGPPKDSVVGPGVQEGEFKGRISGVSGEVYVWLPPQYDDPAYKDKKFPVVELLPGFPGSAKSWMGTLKAAEQLKPLMEQGKVKPFILVAPRTTLLGKVDTGCVNIPGKVNADSWLSVDVRQMVIDNFRAEDKPASWAVAGYSAGAHCAAKLALAHPDRYRAAISLSGFNDPKMEPASLAGQDPKLRVESNPLTILKTANQAGRPPRSALYISGASGDGYEAGLALKQLAKNPTTVKVKLIPPGAGGHGTAVWKNQIPEVFRWLSGVIGTEPPAGGTGTGPGRNPEPGHGTGPGHGAEHGRTPEHPRGPRHA</sequence>
<keyword evidence="2" id="KW-0812">Transmembrane</keyword>
<proteinExistence type="predicted"/>
<dbReference type="GeneID" id="66857331"/>
<evidence type="ECO:0000313" key="4">
    <source>
        <dbReference type="Proteomes" id="UP000829494"/>
    </source>
</evidence>
<keyword evidence="2" id="KW-0472">Membrane</keyword>
<keyword evidence="2" id="KW-1133">Transmembrane helix</keyword>
<reference evidence="3 4" key="1">
    <citation type="submission" date="2022-03" db="EMBL/GenBank/DDBJ databases">
        <title>Complete genome of Streptomyces rimosus ssp. rimosus R7 (=ATCC 10970).</title>
        <authorList>
            <person name="Beganovic S."/>
            <person name="Ruckert C."/>
            <person name="Busche T."/>
            <person name="Kalinowski J."/>
            <person name="Wittmann C."/>
        </authorList>
    </citation>
    <scope>NUCLEOTIDE SEQUENCE [LARGE SCALE GENOMIC DNA]</scope>
    <source>
        <strain evidence="3 4">R7</strain>
    </source>
</reference>
<dbReference type="RefSeq" id="WP_003985239.1">
    <property type="nucleotide sequence ID" value="NZ_CP043497.1"/>
</dbReference>
<dbReference type="Pfam" id="PF00756">
    <property type="entry name" value="Esterase"/>
    <property type="match status" value="1"/>
</dbReference>
<evidence type="ECO:0000256" key="1">
    <source>
        <dbReference type="SAM" id="MobiDB-lite"/>
    </source>
</evidence>
<keyword evidence="3" id="KW-0378">Hydrolase</keyword>
<name>A0ABY3Z004_STRRM</name>
<dbReference type="PANTHER" id="PTHR48098:SF1">
    <property type="entry name" value="DIACYLGLYCEROL ACYLTRANSFERASE_MYCOLYLTRANSFERASE AG85A"/>
    <property type="match status" value="1"/>
</dbReference>
<accession>A0ABY3Z004</accession>
<feature type="transmembrane region" description="Helical" evidence="2">
    <location>
        <begin position="39"/>
        <end position="60"/>
    </location>
</feature>
<dbReference type="InterPro" id="IPR000801">
    <property type="entry name" value="Esterase-like"/>
</dbReference>
<keyword evidence="3" id="KW-0326">Glycosidase</keyword>
<protein>
    <submittedName>
        <fullName evidence="3">Endo-1,4-beta-xylanase Z</fullName>
        <ecNumber evidence="3">3.2.1.8</ecNumber>
    </submittedName>
</protein>
<gene>
    <name evidence="3" type="primary">xynZ</name>
    <name evidence="3" type="ORF">SRIMR7_15545</name>
</gene>
<dbReference type="SUPFAM" id="SSF53474">
    <property type="entry name" value="alpha/beta-Hydrolases"/>
    <property type="match status" value="1"/>
</dbReference>
<feature type="region of interest" description="Disordered" evidence="1">
    <location>
        <begin position="371"/>
        <end position="416"/>
    </location>
</feature>
<dbReference type="EMBL" id="CP094298">
    <property type="protein sequence ID" value="UNZ03573.1"/>
    <property type="molecule type" value="Genomic_DNA"/>
</dbReference>